<comment type="caution">
    <text evidence="1">The sequence shown here is derived from an EMBL/GenBank/DDBJ whole genome shotgun (WGS) entry which is preliminary data.</text>
</comment>
<evidence type="ECO:0000313" key="1">
    <source>
        <dbReference type="EMBL" id="KAJ8915969.1"/>
    </source>
</evidence>
<organism evidence="1 2">
    <name type="scientific">Exocentrus adspersus</name>
    <dbReference type="NCBI Taxonomy" id="1586481"/>
    <lineage>
        <taxon>Eukaryota</taxon>
        <taxon>Metazoa</taxon>
        <taxon>Ecdysozoa</taxon>
        <taxon>Arthropoda</taxon>
        <taxon>Hexapoda</taxon>
        <taxon>Insecta</taxon>
        <taxon>Pterygota</taxon>
        <taxon>Neoptera</taxon>
        <taxon>Endopterygota</taxon>
        <taxon>Coleoptera</taxon>
        <taxon>Polyphaga</taxon>
        <taxon>Cucujiformia</taxon>
        <taxon>Chrysomeloidea</taxon>
        <taxon>Cerambycidae</taxon>
        <taxon>Lamiinae</taxon>
        <taxon>Acanthocinini</taxon>
        <taxon>Exocentrus</taxon>
    </lineage>
</organism>
<dbReference type="InterPro" id="IPR032062">
    <property type="entry name" value="DUF4803"/>
</dbReference>
<dbReference type="AlphaFoldDB" id="A0AAV8VP79"/>
<reference evidence="1 2" key="1">
    <citation type="journal article" date="2023" name="Insect Mol. Biol.">
        <title>Genome sequencing provides insights into the evolution of gene families encoding plant cell wall-degrading enzymes in longhorned beetles.</title>
        <authorList>
            <person name="Shin N.R."/>
            <person name="Okamura Y."/>
            <person name="Kirsch R."/>
            <person name="Pauchet Y."/>
        </authorList>
    </citation>
    <scope>NUCLEOTIDE SEQUENCE [LARGE SCALE GENOMIC DNA]</scope>
    <source>
        <strain evidence="1">EAD_L_NR</strain>
    </source>
</reference>
<name>A0AAV8VP79_9CUCU</name>
<protein>
    <submittedName>
        <fullName evidence="1">Uncharacterized protein</fullName>
    </submittedName>
</protein>
<dbReference type="PANTHER" id="PTHR47890:SF1">
    <property type="entry name" value="LD24308P"/>
    <property type="match status" value="1"/>
</dbReference>
<sequence>MPQDFLYGMEVIRHAPPFLFLFSDLRVINDMYDKFRTFLNTSLAQNNSVLSVVDERETRMNYIISDILDDANNNVHKIIANIFKLVFTRDENENLMSSVFDIISNTDYFCKYYTQSPQQVFYNLYNQIALADLKGYIMLQFSYLARRLEEKGNHTNASLLIRKEYEARTNNTMLTIISIMKVTSSKIWRCDPKRHIKGRTYDELTALLQGHVENEVDMNSKGTCRANCAAYSYTESYGCYDSKSEYCTKRKPCNGKIINCKFVESHMKACISPLSSPRRYEYIEYKSGKVLGNKRHCSNNRNINSWFRWFVHCSYCLCLCDQQGSHSDRYFNLRPVMADTAKNRVVTGLRLVKHNRIIHIQIQEGKLLPYGYIDNSTIRWVPIDDYKITDNGIKNGIDFHTMNYINRTMYLDDLVINEAHHIITGVRFEYVDNHLRFEIYVSNFNFDNGTVLDGAYYIYGGQGFGKDAAQTTIPFFDTQPVAAYPALPLKGAGIYYKGKEGYGGFVAPKISTYDFSKYMQLDLPNSEPRIETEDEFPIVA</sequence>
<dbReference type="Pfam" id="PF16061">
    <property type="entry name" value="DUF4803"/>
    <property type="match status" value="1"/>
</dbReference>
<evidence type="ECO:0000313" key="2">
    <source>
        <dbReference type="Proteomes" id="UP001159042"/>
    </source>
</evidence>
<proteinExistence type="predicted"/>
<keyword evidence="2" id="KW-1185">Reference proteome</keyword>
<accession>A0AAV8VP79</accession>
<gene>
    <name evidence="1" type="ORF">NQ315_016646</name>
</gene>
<dbReference type="PANTHER" id="PTHR47890">
    <property type="entry name" value="LD24308P"/>
    <property type="match status" value="1"/>
</dbReference>
<dbReference type="Proteomes" id="UP001159042">
    <property type="component" value="Unassembled WGS sequence"/>
</dbReference>
<dbReference type="EMBL" id="JANEYG010000047">
    <property type="protein sequence ID" value="KAJ8915969.1"/>
    <property type="molecule type" value="Genomic_DNA"/>
</dbReference>